<gene>
    <name evidence="1" type="ORF">HPB50_023282</name>
</gene>
<protein>
    <submittedName>
        <fullName evidence="1">Uncharacterized protein</fullName>
    </submittedName>
</protein>
<dbReference type="EMBL" id="CM023485">
    <property type="protein sequence ID" value="KAH6931276.1"/>
    <property type="molecule type" value="Genomic_DNA"/>
</dbReference>
<comment type="caution">
    <text evidence="1">The sequence shown here is derived from an EMBL/GenBank/DDBJ whole genome shotgun (WGS) entry which is preliminary data.</text>
</comment>
<name>A0ACB7S8J3_HYAAI</name>
<dbReference type="Proteomes" id="UP000821845">
    <property type="component" value="Chromosome 5"/>
</dbReference>
<evidence type="ECO:0000313" key="2">
    <source>
        <dbReference type="Proteomes" id="UP000821845"/>
    </source>
</evidence>
<reference evidence="1" key="1">
    <citation type="submission" date="2020-05" db="EMBL/GenBank/DDBJ databases">
        <title>Large-scale comparative analyses of tick genomes elucidate their genetic diversity and vector capacities.</title>
        <authorList>
            <person name="Jia N."/>
            <person name="Wang J."/>
            <person name="Shi W."/>
            <person name="Du L."/>
            <person name="Sun Y."/>
            <person name="Zhan W."/>
            <person name="Jiang J."/>
            <person name="Wang Q."/>
            <person name="Zhang B."/>
            <person name="Ji P."/>
            <person name="Sakyi L.B."/>
            <person name="Cui X."/>
            <person name="Yuan T."/>
            <person name="Jiang B."/>
            <person name="Yang W."/>
            <person name="Lam T.T.-Y."/>
            <person name="Chang Q."/>
            <person name="Ding S."/>
            <person name="Wang X."/>
            <person name="Zhu J."/>
            <person name="Ruan X."/>
            <person name="Zhao L."/>
            <person name="Wei J."/>
            <person name="Que T."/>
            <person name="Du C."/>
            <person name="Cheng J."/>
            <person name="Dai P."/>
            <person name="Han X."/>
            <person name="Huang E."/>
            <person name="Gao Y."/>
            <person name="Liu J."/>
            <person name="Shao H."/>
            <person name="Ye R."/>
            <person name="Li L."/>
            <person name="Wei W."/>
            <person name="Wang X."/>
            <person name="Wang C."/>
            <person name="Yang T."/>
            <person name="Huo Q."/>
            <person name="Li W."/>
            <person name="Guo W."/>
            <person name="Chen H."/>
            <person name="Zhou L."/>
            <person name="Ni X."/>
            <person name="Tian J."/>
            <person name="Zhou Y."/>
            <person name="Sheng Y."/>
            <person name="Liu T."/>
            <person name="Pan Y."/>
            <person name="Xia L."/>
            <person name="Li J."/>
            <person name="Zhao F."/>
            <person name="Cao W."/>
        </authorList>
    </citation>
    <scope>NUCLEOTIDE SEQUENCE</scope>
    <source>
        <strain evidence="1">Hyas-2018</strain>
    </source>
</reference>
<keyword evidence="2" id="KW-1185">Reference proteome</keyword>
<evidence type="ECO:0000313" key="1">
    <source>
        <dbReference type="EMBL" id="KAH6931276.1"/>
    </source>
</evidence>
<accession>A0ACB7S8J3</accession>
<sequence>MIECVVCLLLLREITIAHASACQSEQCAASMGALQVEEAEAERYLTGELESAQNRMCTDIATALWNYDAEPSQLAARDLAGTLQHYSNHADEVWTNVTRFNWTSFTNSTLRRAFRKLSFIGKRALDVETLAKHVPSFEDLRRILSLSENSAERLHYFQQWMKQTRRFGEAFSEILQITGAESKLNGNDHG</sequence>
<organism evidence="1 2">
    <name type="scientific">Hyalomma asiaticum</name>
    <name type="common">Tick</name>
    <dbReference type="NCBI Taxonomy" id="266040"/>
    <lineage>
        <taxon>Eukaryota</taxon>
        <taxon>Metazoa</taxon>
        <taxon>Ecdysozoa</taxon>
        <taxon>Arthropoda</taxon>
        <taxon>Chelicerata</taxon>
        <taxon>Arachnida</taxon>
        <taxon>Acari</taxon>
        <taxon>Parasitiformes</taxon>
        <taxon>Ixodida</taxon>
        <taxon>Ixodoidea</taxon>
        <taxon>Ixodidae</taxon>
        <taxon>Hyalomminae</taxon>
        <taxon>Hyalomma</taxon>
    </lineage>
</organism>
<proteinExistence type="predicted"/>